<dbReference type="PANTHER" id="PTHR30537:SF81">
    <property type="entry name" value="TRANSCRIPTIONAL REGULATOR-RELATED"/>
    <property type="match status" value="1"/>
</dbReference>
<dbReference type="KEGG" id="ppan:ESD82_20160"/>
<dbReference type="GO" id="GO:0043565">
    <property type="term" value="F:sequence-specific DNA binding"/>
    <property type="evidence" value="ECO:0007669"/>
    <property type="project" value="TreeGrafter"/>
</dbReference>
<accession>A0A454NPF7</accession>
<evidence type="ECO:0000256" key="3">
    <source>
        <dbReference type="ARBA" id="ARBA00023125"/>
    </source>
</evidence>
<dbReference type="Pfam" id="PF00126">
    <property type="entry name" value="HTH_1"/>
    <property type="match status" value="1"/>
</dbReference>
<evidence type="ECO:0000313" key="9">
    <source>
        <dbReference type="Proteomes" id="UP000273626"/>
    </source>
</evidence>
<evidence type="ECO:0000256" key="2">
    <source>
        <dbReference type="ARBA" id="ARBA00023015"/>
    </source>
</evidence>
<dbReference type="EMBL" id="RBLI01000001">
    <property type="protein sequence ID" value="RKS51139.1"/>
    <property type="molecule type" value="Genomic_DNA"/>
</dbReference>
<evidence type="ECO:0000313" key="10">
    <source>
        <dbReference type="Proteomes" id="UP000326453"/>
    </source>
</evidence>
<evidence type="ECO:0000313" key="7">
    <source>
        <dbReference type="EMBL" id="QLH15895.1"/>
    </source>
</evidence>
<reference evidence="7 11" key="3">
    <citation type="submission" date="2020-07" db="EMBL/GenBank/DDBJ databases">
        <title>The complete genome of Paracoccus pantotrophus ACCC 10489.</title>
        <authorList>
            <person name="Si Y."/>
        </authorList>
    </citation>
    <scope>NUCLEOTIDE SEQUENCE [LARGE SCALE GENOMIC DNA]</scope>
    <source>
        <strain evidence="7 11">ACCC10489</strain>
    </source>
</reference>
<dbReference type="Gene3D" id="1.10.10.10">
    <property type="entry name" value="Winged helix-like DNA-binding domain superfamily/Winged helix DNA-binding domain"/>
    <property type="match status" value="1"/>
</dbReference>
<dbReference type="EMBL" id="CP058690">
    <property type="protein sequence ID" value="QLH15895.1"/>
    <property type="molecule type" value="Genomic_DNA"/>
</dbReference>
<gene>
    <name evidence="8" type="ORF">BDE18_0370</name>
    <name evidence="6" type="ORF">ESD82_20160</name>
    <name evidence="7" type="ORF">HYQ43_17335</name>
</gene>
<evidence type="ECO:0000256" key="1">
    <source>
        <dbReference type="ARBA" id="ARBA00009437"/>
    </source>
</evidence>
<evidence type="ECO:0000259" key="5">
    <source>
        <dbReference type="PROSITE" id="PS50931"/>
    </source>
</evidence>
<dbReference type="InterPro" id="IPR036388">
    <property type="entry name" value="WH-like_DNA-bd_sf"/>
</dbReference>
<dbReference type="InterPro" id="IPR036390">
    <property type="entry name" value="WH_DNA-bd_sf"/>
</dbReference>
<dbReference type="GO" id="GO:0006351">
    <property type="term" value="P:DNA-templated transcription"/>
    <property type="evidence" value="ECO:0007669"/>
    <property type="project" value="TreeGrafter"/>
</dbReference>
<evidence type="ECO:0000256" key="4">
    <source>
        <dbReference type="ARBA" id="ARBA00023163"/>
    </source>
</evidence>
<proteinExistence type="inferred from homology"/>
<protein>
    <submittedName>
        <fullName evidence="6">LysR family transcriptional regulator</fullName>
    </submittedName>
</protein>
<dbReference type="OrthoDB" id="9813056at2"/>
<dbReference type="EMBL" id="CP044426">
    <property type="protein sequence ID" value="QFG38342.1"/>
    <property type="molecule type" value="Genomic_DNA"/>
</dbReference>
<dbReference type="CDD" id="cd08422">
    <property type="entry name" value="PBP2_CrgA_like"/>
    <property type="match status" value="1"/>
</dbReference>
<dbReference type="Proteomes" id="UP000273626">
    <property type="component" value="Unassembled WGS sequence"/>
</dbReference>
<dbReference type="Gene3D" id="3.40.190.290">
    <property type="match status" value="1"/>
</dbReference>
<reference evidence="6 10" key="2">
    <citation type="submission" date="2019-01" db="EMBL/GenBank/DDBJ databases">
        <title>Complete Genome Sequence and Annotation of the Paracoccus pantotrophus type strain DSM 2944.</title>
        <authorList>
            <person name="Bockwoldt J.A."/>
            <person name="Zimmermann M."/>
            <person name="Tiso T."/>
            <person name="Blank L.M."/>
        </authorList>
    </citation>
    <scope>NUCLEOTIDE SEQUENCE [LARGE SCALE GENOMIC DNA]</scope>
    <source>
        <strain evidence="6 10">DSM 2944</strain>
    </source>
</reference>
<keyword evidence="9" id="KW-1185">Reference proteome</keyword>
<reference evidence="8 9" key="1">
    <citation type="submission" date="2018-10" db="EMBL/GenBank/DDBJ databases">
        <title>Genomic Encyclopedia of Archaeal and Bacterial Type Strains, Phase II (KMG-II): from individual species to whole genera.</title>
        <authorList>
            <person name="Goeker M."/>
        </authorList>
    </citation>
    <scope>NUCLEOTIDE SEQUENCE [LARGE SCALE GENOMIC DNA]</scope>
    <source>
        <strain evidence="9">ATCC 35512 / DSM 2944 / CIP 106514 / LMD 82.5 / NBRC 102493 / NCCB 82005 / GB17</strain>
        <strain evidence="8">DSM 2944</strain>
    </source>
</reference>
<dbReference type="RefSeq" id="WP_024845436.1">
    <property type="nucleotide sequence ID" value="NZ_CP038203.1"/>
</dbReference>
<dbReference type="Proteomes" id="UP000326453">
    <property type="component" value="Chromosome 1"/>
</dbReference>
<dbReference type="Pfam" id="PF03466">
    <property type="entry name" value="LysR_substrate"/>
    <property type="match status" value="1"/>
</dbReference>
<dbReference type="PANTHER" id="PTHR30537">
    <property type="entry name" value="HTH-TYPE TRANSCRIPTIONAL REGULATOR"/>
    <property type="match status" value="1"/>
</dbReference>
<keyword evidence="2" id="KW-0805">Transcription regulation</keyword>
<dbReference type="Proteomes" id="UP000509322">
    <property type="component" value="Chromosome 2"/>
</dbReference>
<dbReference type="SUPFAM" id="SSF46785">
    <property type="entry name" value="Winged helix' DNA-binding domain"/>
    <property type="match status" value="1"/>
</dbReference>
<feature type="domain" description="HTH lysR-type" evidence="5">
    <location>
        <begin position="1"/>
        <end position="60"/>
    </location>
</feature>
<dbReference type="GO" id="GO:0003700">
    <property type="term" value="F:DNA-binding transcription factor activity"/>
    <property type="evidence" value="ECO:0007669"/>
    <property type="project" value="InterPro"/>
</dbReference>
<dbReference type="InterPro" id="IPR058163">
    <property type="entry name" value="LysR-type_TF_proteobact-type"/>
</dbReference>
<dbReference type="SUPFAM" id="SSF53850">
    <property type="entry name" value="Periplasmic binding protein-like II"/>
    <property type="match status" value="1"/>
</dbReference>
<name>A0A454NPF7_PARPN</name>
<evidence type="ECO:0000313" key="8">
    <source>
        <dbReference type="EMBL" id="RKS51139.1"/>
    </source>
</evidence>
<keyword evidence="3" id="KW-0238">DNA-binding</keyword>
<evidence type="ECO:0000313" key="6">
    <source>
        <dbReference type="EMBL" id="QFG38342.1"/>
    </source>
</evidence>
<keyword evidence="4" id="KW-0804">Transcription</keyword>
<dbReference type="PROSITE" id="PS50931">
    <property type="entry name" value="HTH_LYSR"/>
    <property type="match status" value="1"/>
</dbReference>
<comment type="similarity">
    <text evidence="1">Belongs to the LysR transcriptional regulatory family.</text>
</comment>
<sequence>MRYDLNDLETFLTVMELGTVTAAAARLNLSKSVVSKRITDLEATLGAALFRRNAGRITPTEAALRLAERLRPALAELVAAAESTAWDMDGLAPLRGSLAIAAPMSFGVMHLGPIIARFAAQNPELEIRVDYDDRSRDLAREGFDIGIRIGKMRDKALMQRKLCEDASIACASPAYLDRRGRPQTLADLREHEVIGYSHLPMSQLWQFQDRDRFVSPFVQGRLSMNNGEAIRDMAIAGLGLAILPGFIVAPALAEGRLERVLTGFGTRPLPIVAVWPPVLPMPAKLRRFIDHLAAELHSPAWQAGWASARPDPISREPAAPKVAP</sequence>
<dbReference type="InterPro" id="IPR000847">
    <property type="entry name" value="LysR_HTH_N"/>
</dbReference>
<dbReference type="PRINTS" id="PR00039">
    <property type="entry name" value="HTHLYSR"/>
</dbReference>
<evidence type="ECO:0000313" key="11">
    <source>
        <dbReference type="Proteomes" id="UP000509322"/>
    </source>
</evidence>
<organism evidence="6 10">
    <name type="scientific">Paracoccus pantotrophus</name>
    <name type="common">Thiosphaera pantotropha</name>
    <dbReference type="NCBI Taxonomy" id="82367"/>
    <lineage>
        <taxon>Bacteria</taxon>
        <taxon>Pseudomonadati</taxon>
        <taxon>Pseudomonadota</taxon>
        <taxon>Alphaproteobacteria</taxon>
        <taxon>Rhodobacterales</taxon>
        <taxon>Paracoccaceae</taxon>
        <taxon>Paracoccus</taxon>
    </lineage>
</organism>
<dbReference type="GeneID" id="51372914"/>
<dbReference type="InterPro" id="IPR005119">
    <property type="entry name" value="LysR_subst-bd"/>
</dbReference>
<dbReference type="AlphaFoldDB" id="A0A454NPF7"/>